<reference evidence="3" key="2">
    <citation type="submission" date="2025-08" db="UniProtKB">
        <authorList>
            <consortium name="RefSeq"/>
        </authorList>
    </citation>
    <scope>IDENTIFICATION</scope>
    <source>
        <tissue evidence="3">Leaves</tissue>
    </source>
</reference>
<gene>
    <name evidence="3" type="primary">LOC113703392</name>
</gene>
<organism evidence="2 3">
    <name type="scientific">Coffea arabica</name>
    <name type="common">Arabian coffee</name>
    <dbReference type="NCBI Taxonomy" id="13443"/>
    <lineage>
        <taxon>Eukaryota</taxon>
        <taxon>Viridiplantae</taxon>
        <taxon>Streptophyta</taxon>
        <taxon>Embryophyta</taxon>
        <taxon>Tracheophyta</taxon>
        <taxon>Spermatophyta</taxon>
        <taxon>Magnoliopsida</taxon>
        <taxon>eudicotyledons</taxon>
        <taxon>Gunneridae</taxon>
        <taxon>Pentapetalae</taxon>
        <taxon>asterids</taxon>
        <taxon>lamiids</taxon>
        <taxon>Gentianales</taxon>
        <taxon>Rubiaceae</taxon>
        <taxon>Ixoroideae</taxon>
        <taxon>Gardenieae complex</taxon>
        <taxon>Bertiereae - Coffeeae clade</taxon>
        <taxon>Coffeeae</taxon>
        <taxon>Coffea</taxon>
    </lineage>
</organism>
<evidence type="ECO:0000313" key="3">
    <source>
        <dbReference type="RefSeq" id="XP_027080541.1"/>
    </source>
</evidence>
<name>A0A6P6TSE1_COFAR</name>
<reference evidence="2" key="1">
    <citation type="journal article" date="2025" name="Foods">
        <title>Unveiling the Microbial Signatures of Arabica Coffee Cherries: Insights into Ripeness Specific Diversity, Functional Traits, and Implications for Quality and Safety.</title>
        <authorList>
            <consortium name="RefSeq"/>
            <person name="Tenea G.N."/>
            <person name="Cifuentes V."/>
            <person name="Reyes P."/>
            <person name="Cevallos-Vallejos M."/>
        </authorList>
    </citation>
    <scope>NUCLEOTIDE SEQUENCE [LARGE SCALE GENOMIC DNA]</scope>
</reference>
<dbReference type="GeneID" id="113703392"/>
<evidence type="ECO:0000256" key="1">
    <source>
        <dbReference type="SAM" id="MobiDB-lite"/>
    </source>
</evidence>
<proteinExistence type="predicted"/>
<sequence length="171" mass="18987">MASMQCHMPVEQTYTHVESTVISQKTTTETSHKANNEHSFTNKVKEMANSARKIFTEHKHQEHNGQNGEHHHSHRHHAQHGAAKNHVSLHHDHESHATSHVQQSACQGSQMYAANAAANDKKKKEGHGGHFIANIGEHIKNMKNKMNHKAGKSSDGSSSDDESDKETSAEN</sequence>
<accession>A0A6P6TSE1</accession>
<keyword evidence="2" id="KW-1185">Reference proteome</keyword>
<dbReference type="AlphaFoldDB" id="A0A6P6TSE1"/>
<feature type="compositionally biased region" description="Basic residues" evidence="1">
    <location>
        <begin position="141"/>
        <end position="151"/>
    </location>
</feature>
<dbReference type="RefSeq" id="XP_027080541.1">
    <property type="nucleotide sequence ID" value="XM_027224740.2"/>
</dbReference>
<dbReference type="OrthoDB" id="1669682at2759"/>
<evidence type="ECO:0000313" key="2">
    <source>
        <dbReference type="Proteomes" id="UP001652660"/>
    </source>
</evidence>
<protein>
    <submittedName>
        <fullName evidence="3">Uncharacterized protein</fullName>
    </submittedName>
</protein>
<dbReference type="Proteomes" id="UP001652660">
    <property type="component" value="Chromosome 8e"/>
</dbReference>
<feature type="region of interest" description="Disordered" evidence="1">
    <location>
        <begin position="136"/>
        <end position="171"/>
    </location>
</feature>
<feature type="region of interest" description="Disordered" evidence="1">
    <location>
        <begin position="60"/>
        <end position="106"/>
    </location>
</feature>